<name>A0ABN1ZZU6_9ACTN</name>
<proteinExistence type="predicted"/>
<organism evidence="1 2">
    <name type="scientific">Kribbella lupini</name>
    <dbReference type="NCBI Taxonomy" id="291602"/>
    <lineage>
        <taxon>Bacteria</taxon>
        <taxon>Bacillati</taxon>
        <taxon>Actinomycetota</taxon>
        <taxon>Actinomycetes</taxon>
        <taxon>Propionibacteriales</taxon>
        <taxon>Kribbellaceae</taxon>
        <taxon>Kribbella</taxon>
    </lineage>
</organism>
<sequence length="67" mass="7421">MREDSRQTEYGALLVDHEQLVQIGSLHRAQEHPPMLSDPRGTIRSEQTRCAVSEHLPTGLSSVAVAQ</sequence>
<dbReference type="Proteomes" id="UP001500363">
    <property type="component" value="Unassembled WGS sequence"/>
</dbReference>
<evidence type="ECO:0000313" key="1">
    <source>
        <dbReference type="EMBL" id="GAA1508066.1"/>
    </source>
</evidence>
<keyword evidence="2" id="KW-1185">Reference proteome</keyword>
<gene>
    <name evidence="1" type="ORF">GCM10009741_00920</name>
</gene>
<dbReference type="EMBL" id="BAAANC010000001">
    <property type="protein sequence ID" value="GAA1508066.1"/>
    <property type="molecule type" value="Genomic_DNA"/>
</dbReference>
<evidence type="ECO:0000313" key="2">
    <source>
        <dbReference type="Proteomes" id="UP001500363"/>
    </source>
</evidence>
<accession>A0ABN1ZZU6</accession>
<comment type="caution">
    <text evidence="1">The sequence shown here is derived from an EMBL/GenBank/DDBJ whole genome shotgun (WGS) entry which is preliminary data.</text>
</comment>
<protein>
    <submittedName>
        <fullName evidence="1">Uncharacterized protein</fullName>
    </submittedName>
</protein>
<reference evidence="1 2" key="1">
    <citation type="journal article" date="2019" name="Int. J. Syst. Evol. Microbiol.">
        <title>The Global Catalogue of Microorganisms (GCM) 10K type strain sequencing project: providing services to taxonomists for standard genome sequencing and annotation.</title>
        <authorList>
            <consortium name="The Broad Institute Genomics Platform"/>
            <consortium name="The Broad Institute Genome Sequencing Center for Infectious Disease"/>
            <person name="Wu L."/>
            <person name="Ma J."/>
        </authorList>
    </citation>
    <scope>NUCLEOTIDE SEQUENCE [LARGE SCALE GENOMIC DNA]</scope>
    <source>
        <strain evidence="1 2">JCM 14303</strain>
    </source>
</reference>